<proteinExistence type="predicted"/>
<evidence type="ECO:0000259" key="6">
    <source>
        <dbReference type="PROSITE" id="PS51007"/>
    </source>
</evidence>
<dbReference type="InterPro" id="IPR009056">
    <property type="entry name" value="Cyt_c-like_dom"/>
</dbReference>
<feature type="signal peptide" evidence="5">
    <location>
        <begin position="1"/>
        <end position="16"/>
    </location>
</feature>
<keyword evidence="8" id="KW-1185">Reference proteome</keyword>
<reference evidence="7 8" key="1">
    <citation type="submission" date="2016-12" db="EMBL/GenBank/DDBJ databases">
        <title>Complete genome sequence of Thauera chlorobenzoica, a Betaproteobacterium degrading haloaromatics anaerobically to CO2 and halides.</title>
        <authorList>
            <person name="Goris T."/>
            <person name="Mergelsberg M."/>
            <person name="Boll M."/>
        </authorList>
    </citation>
    <scope>NUCLEOTIDE SEQUENCE [LARGE SCALE GENOMIC DNA]</scope>
    <source>
        <strain evidence="7 8">3CB1</strain>
    </source>
</reference>
<dbReference type="GO" id="GO:0009055">
    <property type="term" value="F:electron transfer activity"/>
    <property type="evidence" value="ECO:0007669"/>
    <property type="project" value="InterPro"/>
</dbReference>
<dbReference type="STRING" id="96773.Tchl_1361"/>
<evidence type="ECO:0000256" key="1">
    <source>
        <dbReference type="ARBA" id="ARBA00022617"/>
    </source>
</evidence>
<feature type="domain" description="Cytochrome c" evidence="6">
    <location>
        <begin position="15"/>
        <end position="102"/>
    </location>
</feature>
<evidence type="ECO:0000256" key="4">
    <source>
        <dbReference type="PROSITE-ProRule" id="PRU00433"/>
    </source>
</evidence>
<name>A0A1L6FC15_9RHOO</name>
<keyword evidence="5" id="KW-0732">Signal</keyword>
<keyword evidence="3 4" id="KW-0408">Iron</keyword>
<gene>
    <name evidence="7" type="ORF">Tchl_1361</name>
</gene>
<evidence type="ECO:0000256" key="5">
    <source>
        <dbReference type="SAM" id="SignalP"/>
    </source>
</evidence>
<dbReference type="Pfam" id="PF00034">
    <property type="entry name" value="Cytochrom_C"/>
    <property type="match status" value="1"/>
</dbReference>
<sequence length="102" mass="11096">MSAAIGSLCLSASAFAQVDAEEVFKENDCHKCHHATKAKKGPSLEKIAARFKTENLGTDEAIKHMTSGGKVKLTDGTEEDHKIIDSKDPQVLNAVAKWMLDR</sequence>
<evidence type="ECO:0000256" key="3">
    <source>
        <dbReference type="ARBA" id="ARBA00023004"/>
    </source>
</evidence>
<evidence type="ECO:0000313" key="7">
    <source>
        <dbReference type="EMBL" id="APR04220.1"/>
    </source>
</evidence>
<evidence type="ECO:0000313" key="8">
    <source>
        <dbReference type="Proteomes" id="UP000185739"/>
    </source>
</evidence>
<evidence type="ECO:0000256" key="2">
    <source>
        <dbReference type="ARBA" id="ARBA00022723"/>
    </source>
</evidence>
<dbReference type="Proteomes" id="UP000185739">
    <property type="component" value="Chromosome"/>
</dbReference>
<dbReference type="GO" id="GO:0046872">
    <property type="term" value="F:metal ion binding"/>
    <property type="evidence" value="ECO:0007669"/>
    <property type="project" value="UniProtKB-KW"/>
</dbReference>
<dbReference type="AlphaFoldDB" id="A0A1L6FC15"/>
<dbReference type="EMBL" id="CP018839">
    <property type="protein sequence ID" value="APR04220.1"/>
    <property type="molecule type" value="Genomic_DNA"/>
</dbReference>
<organism evidence="7 8">
    <name type="scientific">Thauera chlorobenzoica</name>
    <dbReference type="NCBI Taxonomy" id="96773"/>
    <lineage>
        <taxon>Bacteria</taxon>
        <taxon>Pseudomonadati</taxon>
        <taxon>Pseudomonadota</taxon>
        <taxon>Betaproteobacteria</taxon>
        <taxon>Rhodocyclales</taxon>
        <taxon>Zoogloeaceae</taxon>
        <taxon>Thauera</taxon>
    </lineage>
</organism>
<keyword evidence="2 4" id="KW-0479">Metal-binding</keyword>
<feature type="chain" id="PRO_5012001452" evidence="5">
    <location>
        <begin position="17"/>
        <end position="102"/>
    </location>
</feature>
<accession>A0A1L6FC15</accession>
<dbReference type="KEGG" id="tcl:Tchl_1361"/>
<dbReference type="Gene3D" id="1.10.760.10">
    <property type="entry name" value="Cytochrome c-like domain"/>
    <property type="match status" value="1"/>
</dbReference>
<dbReference type="SUPFAM" id="SSF46626">
    <property type="entry name" value="Cytochrome c"/>
    <property type="match status" value="1"/>
</dbReference>
<keyword evidence="1 4" id="KW-0349">Heme</keyword>
<dbReference type="GO" id="GO:0020037">
    <property type="term" value="F:heme binding"/>
    <property type="evidence" value="ECO:0007669"/>
    <property type="project" value="InterPro"/>
</dbReference>
<protein>
    <submittedName>
        <fullName evidence="7">Cytochrome c</fullName>
    </submittedName>
</protein>
<dbReference type="PROSITE" id="PS51007">
    <property type="entry name" value="CYTC"/>
    <property type="match status" value="1"/>
</dbReference>
<dbReference type="InterPro" id="IPR036909">
    <property type="entry name" value="Cyt_c-like_dom_sf"/>
</dbReference>